<dbReference type="CDD" id="cd05233">
    <property type="entry name" value="SDR_c"/>
    <property type="match status" value="1"/>
</dbReference>
<protein>
    <recommendedName>
        <fullName evidence="3">D-xylose 1-dehydrogenase</fullName>
        <ecNumber evidence="2">1.1.1.175</ecNumber>
    </recommendedName>
</protein>
<keyword evidence="5" id="KW-1185">Reference proteome</keyword>
<organism evidence="4 5">
    <name type="scientific">Phenylobacterium hankyongense</name>
    <dbReference type="NCBI Taxonomy" id="1813876"/>
    <lineage>
        <taxon>Bacteria</taxon>
        <taxon>Pseudomonadati</taxon>
        <taxon>Pseudomonadota</taxon>
        <taxon>Alphaproteobacteria</taxon>
        <taxon>Caulobacterales</taxon>
        <taxon>Caulobacteraceae</taxon>
        <taxon>Phenylobacterium</taxon>
    </lineage>
</organism>
<name>A0A328B4A0_9CAUL</name>
<evidence type="ECO:0000313" key="5">
    <source>
        <dbReference type="Proteomes" id="UP000249842"/>
    </source>
</evidence>
<evidence type="ECO:0000256" key="3">
    <source>
        <dbReference type="ARBA" id="ARBA00069939"/>
    </source>
</evidence>
<evidence type="ECO:0000313" key="4">
    <source>
        <dbReference type="EMBL" id="RAK60756.1"/>
    </source>
</evidence>
<dbReference type="Proteomes" id="UP000249842">
    <property type="component" value="Unassembled WGS sequence"/>
</dbReference>
<dbReference type="PRINTS" id="PR00081">
    <property type="entry name" value="GDHRDH"/>
</dbReference>
<dbReference type="AlphaFoldDB" id="A0A328B4A0"/>
<dbReference type="Pfam" id="PF13561">
    <property type="entry name" value="adh_short_C2"/>
    <property type="match status" value="1"/>
</dbReference>
<dbReference type="OrthoDB" id="9803333at2"/>
<accession>A0A328B4A0</accession>
<reference evidence="5" key="1">
    <citation type="submission" date="2018-05" db="EMBL/GenBank/DDBJ databases">
        <authorList>
            <person name="Li X."/>
        </authorList>
    </citation>
    <scope>NUCLEOTIDE SEQUENCE [LARGE SCALE GENOMIC DNA]</scope>
    <source>
        <strain evidence="5">HKS-05</strain>
    </source>
</reference>
<evidence type="ECO:0000256" key="1">
    <source>
        <dbReference type="ARBA" id="ARBA00006484"/>
    </source>
</evidence>
<comment type="caution">
    <text evidence="4">The sequence shown here is derived from an EMBL/GenBank/DDBJ whole genome shotgun (WGS) entry which is preliminary data.</text>
</comment>
<dbReference type="FunFam" id="3.40.50.720:FF:000084">
    <property type="entry name" value="Short-chain dehydrogenase reductase"/>
    <property type="match status" value="1"/>
</dbReference>
<evidence type="ECO:0000256" key="2">
    <source>
        <dbReference type="ARBA" id="ARBA00066641"/>
    </source>
</evidence>
<dbReference type="EC" id="1.1.1.175" evidence="2"/>
<dbReference type="PRINTS" id="PR00080">
    <property type="entry name" value="SDRFAMILY"/>
</dbReference>
<gene>
    <name evidence="4" type="ORF">DJ021_13540</name>
</gene>
<dbReference type="PANTHER" id="PTHR42760">
    <property type="entry name" value="SHORT-CHAIN DEHYDROGENASES/REDUCTASES FAMILY MEMBER"/>
    <property type="match status" value="1"/>
</dbReference>
<dbReference type="SUPFAM" id="SSF51735">
    <property type="entry name" value="NAD(P)-binding Rossmann-fold domains"/>
    <property type="match status" value="1"/>
</dbReference>
<dbReference type="GO" id="GO:0047838">
    <property type="term" value="F:D-xylose 1-dehydrogenase (NAD+) activity"/>
    <property type="evidence" value="ECO:0007669"/>
    <property type="project" value="UniProtKB-EC"/>
</dbReference>
<dbReference type="InterPro" id="IPR036291">
    <property type="entry name" value="NAD(P)-bd_dom_sf"/>
</dbReference>
<dbReference type="InterPro" id="IPR002347">
    <property type="entry name" value="SDR_fam"/>
</dbReference>
<dbReference type="Gene3D" id="3.40.50.720">
    <property type="entry name" value="NAD(P)-binding Rossmann-like Domain"/>
    <property type="match status" value="1"/>
</dbReference>
<dbReference type="EMBL" id="QFYP01000001">
    <property type="protein sequence ID" value="RAK60756.1"/>
    <property type="molecule type" value="Genomic_DNA"/>
</dbReference>
<comment type="similarity">
    <text evidence="1">Belongs to the short-chain dehydrogenases/reductases (SDR) family.</text>
</comment>
<sequence length="262" mass="26896">MSAPGKGVIIITGAGSGIGRATARRVAQSGAHCLLVGRRAEMLAETQRAIADEGGRASSLSADVTAGADREAIFAAAGQTGLPLRGLVNNAGGAATTPLFAQDPEAWRAALALNVESVSLLSAEAIRVMSKTGGGAIVNIASVYGKVALRSAYYSFPTSDTDGPTRPLPYSAAKGALRMLSRELAAAAAPFNVRVNTVSPGMVEVERQRLSPEARKTFGDATPLGRMGRPDEIAGAVNFLLSAEASFITGAEIVVDGGWTLW</sequence>
<proteinExistence type="inferred from homology"/>
<dbReference type="RefSeq" id="WP_111458048.1">
    <property type="nucleotide sequence ID" value="NZ_QFYP01000001.1"/>
</dbReference>